<dbReference type="PRINTS" id="PR01434">
    <property type="entry name" value="NADHDHGNASE5"/>
</dbReference>
<gene>
    <name evidence="6" type="ORF">ACFQ1S_37835</name>
</gene>
<name>A0ABW3MN61_9PSEU</name>
<reference evidence="7" key="1">
    <citation type="journal article" date="2019" name="Int. J. Syst. Evol. Microbiol.">
        <title>The Global Catalogue of Microorganisms (GCM) 10K type strain sequencing project: providing services to taxonomists for standard genome sequencing and annotation.</title>
        <authorList>
            <consortium name="The Broad Institute Genomics Platform"/>
            <consortium name="The Broad Institute Genome Sequencing Center for Infectious Disease"/>
            <person name="Wu L."/>
            <person name="Ma J."/>
        </authorList>
    </citation>
    <scope>NUCLEOTIDE SEQUENCE [LARGE SCALE GENOMIC DNA]</scope>
    <source>
        <strain evidence="7">JCM 31486</strain>
    </source>
</reference>
<feature type="non-terminal residue" evidence="6">
    <location>
        <position position="1"/>
    </location>
</feature>
<comment type="subcellular location">
    <subcellularLocation>
        <location evidence="1">Membrane</location>
        <topology evidence="1">Multi-pass membrane protein</topology>
    </subcellularLocation>
</comment>
<keyword evidence="7" id="KW-1185">Reference proteome</keyword>
<comment type="caution">
    <text evidence="6">The sequence shown here is derived from an EMBL/GenBank/DDBJ whole genome shotgun (WGS) entry which is preliminary data.</text>
</comment>
<keyword evidence="3 5" id="KW-1133">Transmembrane helix</keyword>
<dbReference type="EMBL" id="JBHTIS010003166">
    <property type="protein sequence ID" value="MFD1050884.1"/>
    <property type="molecule type" value="Genomic_DNA"/>
</dbReference>
<evidence type="ECO:0000256" key="3">
    <source>
        <dbReference type="ARBA" id="ARBA00022989"/>
    </source>
</evidence>
<evidence type="ECO:0000256" key="2">
    <source>
        <dbReference type="ARBA" id="ARBA00022692"/>
    </source>
</evidence>
<sequence length="61" mass="6668">YMADDNDRRRFFAYLNLFVAAMLILVLGNSFVTLYLGWEGGGTCSASSPWSSRSCTASSCS</sequence>
<proteinExistence type="predicted"/>
<accession>A0ABW3MN61</accession>
<organism evidence="6 7">
    <name type="scientific">Kibdelosporangium lantanae</name>
    <dbReference type="NCBI Taxonomy" id="1497396"/>
    <lineage>
        <taxon>Bacteria</taxon>
        <taxon>Bacillati</taxon>
        <taxon>Actinomycetota</taxon>
        <taxon>Actinomycetes</taxon>
        <taxon>Pseudonocardiales</taxon>
        <taxon>Pseudonocardiaceae</taxon>
        <taxon>Kibdelosporangium</taxon>
    </lineage>
</organism>
<evidence type="ECO:0000256" key="5">
    <source>
        <dbReference type="SAM" id="Phobius"/>
    </source>
</evidence>
<dbReference type="PANTHER" id="PTHR42829:SF2">
    <property type="entry name" value="NADH-UBIQUINONE OXIDOREDUCTASE CHAIN 5"/>
    <property type="match status" value="1"/>
</dbReference>
<keyword evidence="4 5" id="KW-0472">Membrane</keyword>
<evidence type="ECO:0000256" key="4">
    <source>
        <dbReference type="ARBA" id="ARBA00023136"/>
    </source>
</evidence>
<evidence type="ECO:0000313" key="7">
    <source>
        <dbReference type="Proteomes" id="UP001597045"/>
    </source>
</evidence>
<protein>
    <submittedName>
        <fullName evidence="6">Uncharacterized protein</fullName>
    </submittedName>
</protein>
<keyword evidence="2 5" id="KW-0812">Transmembrane</keyword>
<feature type="transmembrane region" description="Helical" evidence="5">
    <location>
        <begin position="12"/>
        <end position="38"/>
    </location>
</feature>
<dbReference type="Proteomes" id="UP001597045">
    <property type="component" value="Unassembled WGS sequence"/>
</dbReference>
<evidence type="ECO:0000256" key="1">
    <source>
        <dbReference type="ARBA" id="ARBA00004141"/>
    </source>
</evidence>
<dbReference type="PANTHER" id="PTHR42829">
    <property type="entry name" value="NADH-UBIQUINONE OXIDOREDUCTASE CHAIN 5"/>
    <property type="match status" value="1"/>
</dbReference>
<dbReference type="InterPro" id="IPR003945">
    <property type="entry name" value="NU5C-like"/>
</dbReference>
<evidence type="ECO:0000313" key="6">
    <source>
        <dbReference type="EMBL" id="MFD1050884.1"/>
    </source>
</evidence>